<proteinExistence type="predicted"/>
<dbReference type="EMBL" id="NFIE01000011">
    <property type="protein sequence ID" value="OUN88575.1"/>
    <property type="molecule type" value="Genomic_DNA"/>
</dbReference>
<protein>
    <recommendedName>
        <fullName evidence="3">DUF2877 domain-containing protein</fullName>
    </recommendedName>
</protein>
<evidence type="ECO:0008006" key="3">
    <source>
        <dbReference type="Google" id="ProtNLM"/>
    </source>
</evidence>
<gene>
    <name evidence="1" type="ORF">B5G02_05830</name>
</gene>
<dbReference type="OrthoDB" id="4933449at2"/>
<reference evidence="2" key="1">
    <citation type="submission" date="2017-04" db="EMBL/GenBank/DDBJ databases">
        <title>Function of individual gut microbiota members based on whole genome sequencing of pure cultures obtained from chicken caecum.</title>
        <authorList>
            <person name="Medvecky M."/>
            <person name="Cejkova D."/>
            <person name="Polansky O."/>
            <person name="Karasova D."/>
            <person name="Kubasova T."/>
            <person name="Cizek A."/>
            <person name="Rychlik I."/>
        </authorList>
    </citation>
    <scope>NUCLEOTIDE SEQUENCE [LARGE SCALE GENOMIC DNA]</scope>
    <source>
        <strain evidence="2">An5</strain>
    </source>
</reference>
<comment type="caution">
    <text evidence="1">The sequence shown here is derived from an EMBL/GenBank/DDBJ whole genome shotgun (WGS) entry which is preliminary data.</text>
</comment>
<organism evidence="1 2">
    <name type="scientific">[Collinsella] massiliensis</name>
    <dbReference type="NCBI Taxonomy" id="1232426"/>
    <lineage>
        <taxon>Bacteria</taxon>
        <taxon>Bacillati</taxon>
        <taxon>Actinomycetota</taxon>
        <taxon>Coriobacteriia</taxon>
        <taxon>Coriobacteriales</taxon>
        <taxon>Coriobacteriaceae</taxon>
        <taxon>Enorma</taxon>
    </lineage>
</organism>
<keyword evidence="2" id="KW-1185">Reference proteome</keyword>
<sequence>MNVSSVSDYALKLLGERAQGSVHSVFATSFNVELAGELIHIGSEDAPLSCLGATVAAGEASLAVRAIEAGDPAEWDGRSLVVHGRARTLAFDLAHAPRRGMRVPHALAAEGMGLDAELYRALDSLHLAERIGLPWEGEERSHTALMSLARFSSMCLAHALGYENPVRVEAASRAMSGAVGYLVGRGLGLTPSGDDVLCGFGCGLRFLYGVDPLAQRFFDDVAAAVLGRGKTTAVSEAYLAAICEGYANADYLELCETLRSHEVAMLPTRLSRVLEVGHTSGADGLFGFAAAFCCLM</sequence>
<evidence type="ECO:0000313" key="1">
    <source>
        <dbReference type="EMBL" id="OUN88575.1"/>
    </source>
</evidence>
<accession>A0A1Y3XSW2</accession>
<evidence type="ECO:0000313" key="2">
    <source>
        <dbReference type="Proteomes" id="UP000195781"/>
    </source>
</evidence>
<dbReference type="RefSeq" id="WP_094335543.1">
    <property type="nucleotide sequence ID" value="NZ_NFIE01000011.1"/>
</dbReference>
<dbReference type="Pfam" id="PF11392">
    <property type="entry name" value="AllH"/>
    <property type="match status" value="1"/>
</dbReference>
<dbReference type="Proteomes" id="UP000195781">
    <property type="component" value="Unassembled WGS sequence"/>
</dbReference>
<dbReference type="AlphaFoldDB" id="A0A1Y3XSW2"/>
<name>A0A1Y3XSW2_9ACTN</name>
<dbReference type="InterPro" id="IPR021530">
    <property type="entry name" value="AllH-like"/>
</dbReference>